<feature type="region of interest" description="Disordered" evidence="1">
    <location>
        <begin position="32"/>
        <end position="61"/>
    </location>
</feature>
<organism evidence="4 5">
    <name type="scientific">Cohnella ginsengisoli</name>
    <dbReference type="NCBI Taxonomy" id="425004"/>
    <lineage>
        <taxon>Bacteria</taxon>
        <taxon>Bacillati</taxon>
        <taxon>Bacillota</taxon>
        <taxon>Bacilli</taxon>
        <taxon>Bacillales</taxon>
        <taxon>Paenibacillaceae</taxon>
        <taxon>Cohnella</taxon>
    </lineage>
</organism>
<feature type="domain" description="DUF3502" evidence="3">
    <location>
        <begin position="452"/>
        <end position="520"/>
    </location>
</feature>
<keyword evidence="2" id="KW-0472">Membrane</keyword>
<reference evidence="4 5" key="1">
    <citation type="submission" date="2022-10" db="EMBL/GenBank/DDBJ databases">
        <title>Comparative genomic analysis of Cohnella hashimotonis sp. nov., isolated from the International Space Station.</title>
        <authorList>
            <person name="Simpson A."/>
            <person name="Venkateswaran K."/>
        </authorList>
    </citation>
    <scope>NUCLEOTIDE SEQUENCE [LARGE SCALE GENOMIC DNA]</scope>
    <source>
        <strain evidence="4 5">DSM 18997</strain>
    </source>
</reference>
<evidence type="ECO:0000313" key="5">
    <source>
        <dbReference type="Proteomes" id="UP001153387"/>
    </source>
</evidence>
<evidence type="ECO:0000256" key="1">
    <source>
        <dbReference type="SAM" id="MobiDB-lite"/>
    </source>
</evidence>
<sequence length="523" mass="58424">MKKNKKIRVWSATILIMSMVMAFLSACSNGGKEESASPTAGSSPSASAAATSTEPAATKGDTKDHVTLTWYYPGNVQQMTDLASVEAEMNKIVNKEINASIKLQPIDWGAYDQKMNVVSAGGDSFDLVFTAPWSNDYYTNVARGALLPLDDLLKQYAPKLYSTVPEKVWNATRIKGKIYGAINWQIVAMPYGPSLPKKYVDKYQIDLDSLKTPKDFTPYFEKWNESYPPFLGGDHFSIAPPLYGFDSIGGDTSVGWIRLDDANLTVVNQYASEAFKDLAETYYLWREKGYIPKDAAMVTTEKRTARNKAGQFEMGTLSTPVKPGVDQEAESAYKEPFVSRRVTKPLITTNRAIATMTGISRTSKNPERAAMFLELINTNKELYRLMTRGIENKHYTKVNEDLIKLIPDSGYNPDTDWMFGDQFNGYYTNPVAAEAKIWEQTEKLNNEADASPILGFVFDAEPVKSELAQTESVYQEYILGLLTGALNPKDKLPEFLDKLEKAGASKIIAEKQRQLDAWKNQNQ</sequence>
<accession>A0A9X4KFL6</accession>
<dbReference type="PANTHER" id="PTHR43649:SF17">
    <property type="entry name" value="ABC TRANSPORTER SOLUTE BINDING PROTEIN-SUGAR TRANSPORT"/>
    <property type="match status" value="1"/>
</dbReference>
<dbReference type="EMBL" id="JAPDHZ010000002">
    <property type="protein sequence ID" value="MDG0791309.1"/>
    <property type="molecule type" value="Genomic_DNA"/>
</dbReference>
<proteinExistence type="predicted"/>
<keyword evidence="5" id="KW-1185">Reference proteome</keyword>
<feature type="compositionally biased region" description="Low complexity" evidence="1">
    <location>
        <begin position="36"/>
        <end position="58"/>
    </location>
</feature>
<evidence type="ECO:0000256" key="2">
    <source>
        <dbReference type="SAM" id="Phobius"/>
    </source>
</evidence>
<dbReference type="InterPro" id="IPR050490">
    <property type="entry name" value="Bact_solute-bd_prot1"/>
</dbReference>
<dbReference type="Proteomes" id="UP001153387">
    <property type="component" value="Unassembled WGS sequence"/>
</dbReference>
<keyword evidence="2" id="KW-1133">Transmembrane helix</keyword>
<dbReference type="RefSeq" id="WP_277565070.1">
    <property type="nucleotide sequence ID" value="NZ_JAPDHZ010000002.1"/>
</dbReference>
<dbReference type="SUPFAM" id="SSF53850">
    <property type="entry name" value="Periplasmic binding protein-like II"/>
    <property type="match status" value="1"/>
</dbReference>
<dbReference type="Pfam" id="PF12010">
    <property type="entry name" value="DUF3502"/>
    <property type="match status" value="1"/>
</dbReference>
<keyword evidence="2" id="KW-0812">Transmembrane</keyword>
<dbReference type="InterPro" id="IPR022627">
    <property type="entry name" value="DUF3502"/>
</dbReference>
<dbReference type="PANTHER" id="PTHR43649">
    <property type="entry name" value="ARABINOSE-BINDING PROTEIN-RELATED"/>
    <property type="match status" value="1"/>
</dbReference>
<feature type="transmembrane region" description="Helical" evidence="2">
    <location>
        <begin position="7"/>
        <end position="26"/>
    </location>
</feature>
<dbReference type="PROSITE" id="PS51257">
    <property type="entry name" value="PROKAR_LIPOPROTEIN"/>
    <property type="match status" value="1"/>
</dbReference>
<evidence type="ECO:0000259" key="3">
    <source>
        <dbReference type="Pfam" id="PF12010"/>
    </source>
</evidence>
<evidence type="ECO:0000313" key="4">
    <source>
        <dbReference type="EMBL" id="MDG0791309.1"/>
    </source>
</evidence>
<protein>
    <submittedName>
        <fullName evidence="4">ABC transporter substrate-binding protein</fullName>
    </submittedName>
</protein>
<comment type="caution">
    <text evidence="4">The sequence shown here is derived from an EMBL/GenBank/DDBJ whole genome shotgun (WGS) entry which is preliminary data.</text>
</comment>
<name>A0A9X4KFL6_9BACL</name>
<gene>
    <name evidence="4" type="ORF">OMP38_10800</name>
</gene>
<dbReference type="AlphaFoldDB" id="A0A9X4KFL6"/>
<dbReference type="Gene3D" id="3.40.190.10">
    <property type="entry name" value="Periplasmic binding protein-like II"/>
    <property type="match status" value="2"/>
</dbReference>